<protein>
    <submittedName>
        <fullName>Gingipain</fullName>
    </submittedName>
</protein>
<reference key="1">
    <citation type="journal article" date="1994" name="J. Biol. Chem.">
        <title>Lysine- and arginine-specific proteinases from Porphyromonas gingivalis. Isolation, characterization, and evidence for the existence of complexes with hemagglutinins.</title>
        <authorList>
            <person name="Pike R."/>
            <person name="McGraw W."/>
            <person name="Potempa J."/>
            <person name="Travis J."/>
        </authorList>
    </citation>
    <scope>PROTEIN SEQUENCE</scope>
</reference>
<proteinExistence type="evidence at protein level"/>
<name>Q9R513_PORGN</name>
<accession>Q9R513</accession>
<sequence>YTPVEEKQNGRMIVIVAKKYEG</sequence>
<keyword id="KW-0903">Direct protein sequencing</keyword>
<organism>
    <name type="scientific">Porphyromonas gingivalis</name>
    <name type="common">Bacteroides gingivalis</name>
    <dbReference type="NCBI Taxonomy" id="837"/>
    <lineage>
        <taxon>Bacteria</taxon>
        <taxon>Pseudomonadati</taxon>
        <taxon>Bacteroidota</taxon>
        <taxon>Bacteroidia</taxon>
        <taxon>Bacteroidales</taxon>
        <taxon>Porphyromonadaceae</taxon>
        <taxon>Porphyromonas</taxon>
    </lineage>
</organism>
<dbReference type="AlphaFoldDB" id="Q9R513"/>